<accession>A0A8S3TQQ8</accession>
<proteinExistence type="predicted"/>
<comment type="caution">
    <text evidence="2">The sequence shown here is derived from an EMBL/GenBank/DDBJ whole genome shotgun (WGS) entry which is preliminary data.</text>
</comment>
<sequence length="259" mass="30445">MSLFELIVRIIKSLDITLDLPLYKRFIENINSQIQEANDTIAISKLYCHKERSTHNTRKARDVLKLEYSSRCITEEGIRRANDSACYGENGSNVARYGFRRWTNCSQGSFIWRRCRKTSKGIGNKRKELCQLEREKKALQEQLRNEIGNKNELDLKLIEKETEIKLAESRIKALRKQIQAKEKELNKEKTEMEQIKEKHKTEIESLKKQIDKLKAKIAVNLASDNNAKHALSQIREENEKLQAENEELKRKLQKKFNKQ</sequence>
<protein>
    <submittedName>
        <fullName evidence="2">Uncharacterized protein</fullName>
    </submittedName>
</protein>
<keyword evidence="1" id="KW-0175">Coiled coil</keyword>
<feature type="coiled-coil region" evidence="1">
    <location>
        <begin position="122"/>
        <end position="258"/>
    </location>
</feature>
<gene>
    <name evidence="2" type="ORF">MEDL_43848</name>
</gene>
<name>A0A8S3TQQ8_MYTED</name>
<dbReference type="AlphaFoldDB" id="A0A8S3TQQ8"/>
<dbReference type="EMBL" id="CAJPWZ010002131">
    <property type="protein sequence ID" value="CAG2231131.1"/>
    <property type="molecule type" value="Genomic_DNA"/>
</dbReference>
<dbReference type="Proteomes" id="UP000683360">
    <property type="component" value="Unassembled WGS sequence"/>
</dbReference>
<keyword evidence="3" id="KW-1185">Reference proteome</keyword>
<evidence type="ECO:0000313" key="3">
    <source>
        <dbReference type="Proteomes" id="UP000683360"/>
    </source>
</evidence>
<evidence type="ECO:0000313" key="2">
    <source>
        <dbReference type="EMBL" id="CAG2231131.1"/>
    </source>
</evidence>
<reference evidence="2" key="1">
    <citation type="submission" date="2021-03" db="EMBL/GenBank/DDBJ databases">
        <authorList>
            <person name="Bekaert M."/>
        </authorList>
    </citation>
    <scope>NUCLEOTIDE SEQUENCE</scope>
</reference>
<organism evidence="2 3">
    <name type="scientific">Mytilus edulis</name>
    <name type="common">Blue mussel</name>
    <dbReference type="NCBI Taxonomy" id="6550"/>
    <lineage>
        <taxon>Eukaryota</taxon>
        <taxon>Metazoa</taxon>
        <taxon>Spiralia</taxon>
        <taxon>Lophotrochozoa</taxon>
        <taxon>Mollusca</taxon>
        <taxon>Bivalvia</taxon>
        <taxon>Autobranchia</taxon>
        <taxon>Pteriomorphia</taxon>
        <taxon>Mytilida</taxon>
        <taxon>Mytiloidea</taxon>
        <taxon>Mytilidae</taxon>
        <taxon>Mytilinae</taxon>
        <taxon>Mytilus</taxon>
    </lineage>
</organism>
<dbReference type="Gene3D" id="1.10.287.1490">
    <property type="match status" value="1"/>
</dbReference>
<evidence type="ECO:0000256" key="1">
    <source>
        <dbReference type="SAM" id="Coils"/>
    </source>
</evidence>